<protein>
    <submittedName>
        <fullName evidence="1">Uncharacterized protein</fullName>
    </submittedName>
</protein>
<reference evidence="1 2" key="1">
    <citation type="submission" date="2013-08" db="EMBL/GenBank/DDBJ databases">
        <authorList>
            <person name="Weinstock G."/>
            <person name="Sodergren E."/>
            <person name="Wylie T."/>
            <person name="Fulton L."/>
            <person name="Fulton R."/>
            <person name="Fronick C."/>
            <person name="O'Laughlin M."/>
            <person name="Godfrey J."/>
            <person name="Miner T."/>
            <person name="Herter B."/>
            <person name="Appelbaum E."/>
            <person name="Cordes M."/>
            <person name="Lek S."/>
            <person name="Wollam A."/>
            <person name="Pepin K.H."/>
            <person name="Palsikar V.B."/>
            <person name="Mitreva M."/>
            <person name="Wilson R.K."/>
        </authorList>
    </citation>
    <scope>NUCLEOTIDE SEQUENCE [LARGE SCALE GENOMIC DNA]</scope>
    <source>
        <strain evidence="1 2">ATCC 12856</strain>
    </source>
</reference>
<dbReference type="Proteomes" id="UP000016511">
    <property type="component" value="Unassembled WGS sequence"/>
</dbReference>
<dbReference type="AlphaFoldDB" id="U1WEG5"/>
<dbReference type="HOGENOM" id="CLU_3264923_0_0_9"/>
<dbReference type="EMBL" id="AWSJ01000304">
    <property type="protein sequence ID" value="ERI06944.1"/>
    <property type="molecule type" value="Genomic_DNA"/>
</dbReference>
<proteinExistence type="predicted"/>
<comment type="caution">
    <text evidence="1">The sequence shown here is derived from an EMBL/GenBank/DDBJ whole genome shotgun (WGS) entry which is preliminary data.</text>
</comment>
<evidence type="ECO:0000313" key="1">
    <source>
        <dbReference type="EMBL" id="ERI06944.1"/>
    </source>
</evidence>
<evidence type="ECO:0000313" key="2">
    <source>
        <dbReference type="Proteomes" id="UP000016511"/>
    </source>
</evidence>
<name>U1WEG5_ANEAE</name>
<accession>U1WEG5</accession>
<sequence length="41" mass="5070">MNNDKLRRKEFYVIVFSDFHNDIVGACSRDVHHLPYKERYR</sequence>
<dbReference type="STRING" id="649747.HMPREF0083_04968"/>
<gene>
    <name evidence="1" type="ORF">HMPREF0083_04968</name>
</gene>
<organism evidence="1 2">
    <name type="scientific">Aneurinibacillus aneurinilyticus ATCC 12856</name>
    <dbReference type="NCBI Taxonomy" id="649747"/>
    <lineage>
        <taxon>Bacteria</taxon>
        <taxon>Bacillati</taxon>
        <taxon>Bacillota</taxon>
        <taxon>Bacilli</taxon>
        <taxon>Bacillales</taxon>
        <taxon>Paenibacillaceae</taxon>
        <taxon>Aneurinibacillus group</taxon>
        <taxon>Aneurinibacillus</taxon>
    </lineage>
</organism>
<keyword evidence="2" id="KW-1185">Reference proteome</keyword>